<dbReference type="AlphaFoldDB" id="A0A4D4N8C2"/>
<dbReference type="Pfam" id="PF13384">
    <property type="entry name" value="HTH_23"/>
    <property type="match status" value="1"/>
</dbReference>
<evidence type="ECO:0000259" key="1">
    <source>
        <dbReference type="Pfam" id="PF13592"/>
    </source>
</evidence>
<accession>A0A4D4N8C2</accession>
<sequence>MIPAVCRCYAVRGWWGLTAERRAAREGIRLEAGVRFARGDRTSDIAKDLRVSERSVEQWRRNWREGGIEGLKSKGPAKLPKLSDERFALLEKELAKGPAAHGWEDQRWTLERVRTLIGRQFQVSCSIAGVWRLLHRHGWSWQSPARRALERDEHAVELWKKDVWPQVEVPRRRSGPTSSSRTRPGSR</sequence>
<proteinExistence type="predicted"/>
<dbReference type="Proteomes" id="UP000299211">
    <property type="component" value="Unassembled WGS sequence"/>
</dbReference>
<reference evidence="2 3" key="1">
    <citation type="submission" date="2019-04" db="EMBL/GenBank/DDBJ databases">
        <title>Draft genome sequences of Streptomyces avermitilis ATCC 31267.</title>
        <authorList>
            <person name="Komaki H."/>
            <person name="Tamura T."/>
            <person name="Hosoyama A."/>
        </authorList>
    </citation>
    <scope>NUCLEOTIDE SEQUENCE [LARGE SCALE GENOMIC DNA]</scope>
    <source>
        <strain evidence="2 3">ATCC 31267</strain>
    </source>
</reference>
<name>A0A4D4N8C2_STRAX</name>
<comment type="caution">
    <text evidence="2">The sequence shown here is derived from an EMBL/GenBank/DDBJ whole genome shotgun (WGS) entry which is preliminary data.</text>
</comment>
<feature type="domain" description="Winged helix-turn helix" evidence="1">
    <location>
        <begin position="104"/>
        <end position="162"/>
    </location>
</feature>
<dbReference type="Pfam" id="PF13592">
    <property type="entry name" value="HTH_33"/>
    <property type="match status" value="1"/>
</dbReference>
<organism evidence="2 3">
    <name type="scientific">Streptomyces avermitilis</name>
    <dbReference type="NCBI Taxonomy" id="33903"/>
    <lineage>
        <taxon>Bacteria</taxon>
        <taxon>Bacillati</taxon>
        <taxon>Actinomycetota</taxon>
        <taxon>Actinomycetes</taxon>
        <taxon>Kitasatosporales</taxon>
        <taxon>Streptomycetaceae</taxon>
        <taxon>Streptomyces</taxon>
    </lineage>
</organism>
<dbReference type="SUPFAM" id="SSF46689">
    <property type="entry name" value="Homeodomain-like"/>
    <property type="match status" value="1"/>
</dbReference>
<dbReference type="EMBL" id="BJHY01000003">
    <property type="protein sequence ID" value="GDY80680.1"/>
    <property type="molecule type" value="Genomic_DNA"/>
</dbReference>
<dbReference type="InterPro" id="IPR025959">
    <property type="entry name" value="Winged_HTH_dom"/>
</dbReference>
<gene>
    <name evidence="2" type="ORF">SAV31267_101650</name>
</gene>
<evidence type="ECO:0000313" key="2">
    <source>
        <dbReference type="EMBL" id="GDY80680.1"/>
    </source>
</evidence>
<protein>
    <recommendedName>
        <fullName evidence="1">Winged helix-turn helix domain-containing protein</fullName>
    </recommendedName>
</protein>
<evidence type="ECO:0000313" key="3">
    <source>
        <dbReference type="Proteomes" id="UP000299211"/>
    </source>
</evidence>
<dbReference type="InterPro" id="IPR009057">
    <property type="entry name" value="Homeodomain-like_sf"/>
</dbReference>